<gene>
    <name evidence="4" type="ORF">TrLO_g1452</name>
</gene>
<sequence length="268" mass="27948">MSSKFALITGANRGLGFECVKTILRQTDPYHVLLCSRSVAAGEKAVASLPSSLSAPSRVSVIELDVTSPASITAAVASVKSLAPSLSVLVNNAGILEGEQTLSTNFDAVLAVTQAFMPLLADGSCITTTSSSCGTRFLASLPPQDASDLSSSELTVPELSAKITELSNKPDVDIYSLSKCAVNCYTRILARAHPELHITAVSPGFTNTGMCANYTGTRQPKEVALGATVFHEALFGLGKGRSGIFLKQNSSAGTELKDAETIETAWST</sequence>
<evidence type="ECO:0008006" key="6">
    <source>
        <dbReference type="Google" id="ProtNLM"/>
    </source>
</evidence>
<dbReference type="GO" id="GO:0016020">
    <property type="term" value="C:membrane"/>
    <property type="evidence" value="ECO:0007669"/>
    <property type="project" value="TreeGrafter"/>
</dbReference>
<dbReference type="PANTHER" id="PTHR43490:SF99">
    <property type="entry name" value="SHORT-CHAIN DEHYDROGENASE_REDUCTASE"/>
    <property type="match status" value="1"/>
</dbReference>
<dbReference type="InterPro" id="IPR036291">
    <property type="entry name" value="NAD(P)-bd_dom_sf"/>
</dbReference>
<keyword evidence="5" id="KW-1185">Reference proteome</keyword>
<dbReference type="OrthoDB" id="47007at2759"/>
<proteinExistence type="inferred from homology"/>
<evidence type="ECO:0000256" key="2">
    <source>
        <dbReference type="ARBA" id="ARBA00022857"/>
    </source>
</evidence>
<protein>
    <recommendedName>
        <fullName evidence="6">NAD(P)-binding protein</fullName>
    </recommendedName>
</protein>
<organism evidence="4 5">
    <name type="scientific">Triparma laevis f. longispina</name>
    <dbReference type="NCBI Taxonomy" id="1714387"/>
    <lineage>
        <taxon>Eukaryota</taxon>
        <taxon>Sar</taxon>
        <taxon>Stramenopiles</taxon>
        <taxon>Ochrophyta</taxon>
        <taxon>Bolidophyceae</taxon>
        <taxon>Parmales</taxon>
        <taxon>Triparmaceae</taxon>
        <taxon>Triparma</taxon>
    </lineage>
</organism>
<dbReference type="Pfam" id="PF00106">
    <property type="entry name" value="adh_short"/>
    <property type="match status" value="1"/>
</dbReference>
<accession>A0A9W7B335</accession>
<dbReference type="GO" id="GO:0016491">
    <property type="term" value="F:oxidoreductase activity"/>
    <property type="evidence" value="ECO:0007669"/>
    <property type="project" value="UniProtKB-KW"/>
</dbReference>
<dbReference type="AlphaFoldDB" id="A0A9W7B335"/>
<dbReference type="InterPro" id="IPR002347">
    <property type="entry name" value="SDR_fam"/>
</dbReference>
<dbReference type="PRINTS" id="PR00081">
    <property type="entry name" value="GDHRDH"/>
</dbReference>
<dbReference type="Gene3D" id="3.40.50.720">
    <property type="entry name" value="NAD(P)-binding Rossmann-like Domain"/>
    <property type="match status" value="1"/>
</dbReference>
<comment type="caution">
    <text evidence="4">The sequence shown here is derived from an EMBL/GenBank/DDBJ whole genome shotgun (WGS) entry which is preliminary data.</text>
</comment>
<comment type="similarity">
    <text evidence="1">Belongs to the short-chain dehydrogenases/reductases (SDR) family.</text>
</comment>
<name>A0A9W7B335_9STRA</name>
<reference evidence="5" key="1">
    <citation type="journal article" date="2023" name="Commun. Biol.">
        <title>Genome analysis of Parmales, the sister group of diatoms, reveals the evolutionary specialization of diatoms from phago-mixotrophs to photoautotrophs.</title>
        <authorList>
            <person name="Ban H."/>
            <person name="Sato S."/>
            <person name="Yoshikawa S."/>
            <person name="Yamada K."/>
            <person name="Nakamura Y."/>
            <person name="Ichinomiya M."/>
            <person name="Sato N."/>
            <person name="Blanc-Mathieu R."/>
            <person name="Endo H."/>
            <person name="Kuwata A."/>
            <person name="Ogata H."/>
        </authorList>
    </citation>
    <scope>NUCLEOTIDE SEQUENCE [LARGE SCALE GENOMIC DNA]</scope>
    <source>
        <strain evidence="5">NIES 3700</strain>
    </source>
</reference>
<dbReference type="PANTHER" id="PTHR43490">
    <property type="entry name" value="(+)-NEOMENTHOL DEHYDROGENASE"/>
    <property type="match status" value="1"/>
</dbReference>
<evidence type="ECO:0000313" key="4">
    <source>
        <dbReference type="EMBL" id="GMH78700.1"/>
    </source>
</evidence>
<evidence type="ECO:0000313" key="5">
    <source>
        <dbReference type="Proteomes" id="UP001165122"/>
    </source>
</evidence>
<keyword evidence="2" id="KW-0521">NADP</keyword>
<dbReference type="EMBL" id="BRXW01000909">
    <property type="protein sequence ID" value="GMH78700.1"/>
    <property type="molecule type" value="Genomic_DNA"/>
</dbReference>
<evidence type="ECO:0000256" key="1">
    <source>
        <dbReference type="ARBA" id="ARBA00006484"/>
    </source>
</evidence>
<keyword evidence="3" id="KW-0560">Oxidoreductase</keyword>
<dbReference type="Proteomes" id="UP001165122">
    <property type="component" value="Unassembled WGS sequence"/>
</dbReference>
<dbReference type="SUPFAM" id="SSF51735">
    <property type="entry name" value="NAD(P)-binding Rossmann-fold domains"/>
    <property type="match status" value="1"/>
</dbReference>
<evidence type="ECO:0000256" key="3">
    <source>
        <dbReference type="ARBA" id="ARBA00023002"/>
    </source>
</evidence>